<evidence type="ECO:0000313" key="1">
    <source>
        <dbReference type="EMBL" id="AEV32936.1"/>
    </source>
</evidence>
<protein>
    <recommendedName>
        <fullName evidence="3">Outer membrane protein beta-barrel domain-containing protein</fullName>
    </recommendedName>
</protein>
<proteinExistence type="predicted"/>
<dbReference type="AlphaFoldDB" id="G8R2E6"/>
<dbReference type="HOGENOM" id="CLU_1365082_0_0_10"/>
<reference evidence="1 2" key="1">
    <citation type="journal article" date="2012" name="Stand. Genomic Sci.">
        <title>Genome sequence of the orange-pigmented seawater bacterium Owenweeksia hongkongensis type strain (UST20020801(T)).</title>
        <authorList>
            <person name="Riedel T."/>
            <person name="Held B."/>
            <person name="Nolan M."/>
            <person name="Lucas S."/>
            <person name="Lapidus A."/>
            <person name="Tice H."/>
            <person name="Del Rio T.G."/>
            <person name="Cheng J.F."/>
            <person name="Han C."/>
            <person name="Tapia R."/>
            <person name="Goodwin L.A."/>
            <person name="Pitluck S."/>
            <person name="Liolios K."/>
            <person name="Mavromatis K."/>
            <person name="Pagani I."/>
            <person name="Ivanova N."/>
            <person name="Mikhailova N."/>
            <person name="Pati A."/>
            <person name="Chen A."/>
            <person name="Palaniappan K."/>
            <person name="Rohde M."/>
            <person name="Tindall B.J."/>
            <person name="Detter J.C."/>
            <person name="Goker M."/>
            <person name="Woyke T."/>
            <person name="Bristow J."/>
            <person name="Eisen J.A."/>
            <person name="Markowitz V."/>
            <person name="Hugenholtz P."/>
            <person name="Klenk H.P."/>
            <person name="Kyrpides N.C."/>
        </authorList>
    </citation>
    <scope>NUCLEOTIDE SEQUENCE</scope>
    <source>
        <strain evidence="2">DSM 17368 / JCM 12287 / NRRL B-23963</strain>
    </source>
</reference>
<evidence type="ECO:0008006" key="3">
    <source>
        <dbReference type="Google" id="ProtNLM"/>
    </source>
</evidence>
<dbReference type="RefSeq" id="WP_014202290.1">
    <property type="nucleotide sequence ID" value="NC_016599.1"/>
</dbReference>
<keyword evidence="2" id="KW-1185">Reference proteome</keyword>
<evidence type="ECO:0000313" key="2">
    <source>
        <dbReference type="Proteomes" id="UP000005631"/>
    </source>
</evidence>
<sequence>MKKPHLLLILLLSGTLLIAQRAEVKPFRNIIIGNSGSILYDDLNAMPDGSPYDYWEYHWTTNIATDLNRFLRAGVQRIGIYNNFGDGPFNMYGGFLQLDVLPATKHRLFLEANYHRADFCACQELTPYHEKGLNFFGGATGFDWAFSRFFHLDVGMALAWALDKNQEWSAFGEYFIGFDIHLFPPKAMKVIPRGKNVKHL</sequence>
<dbReference type="KEGG" id="oho:Oweho_1957"/>
<dbReference type="Proteomes" id="UP000005631">
    <property type="component" value="Chromosome"/>
</dbReference>
<dbReference type="EMBL" id="CP003156">
    <property type="protein sequence ID" value="AEV32936.1"/>
    <property type="molecule type" value="Genomic_DNA"/>
</dbReference>
<dbReference type="STRING" id="926562.Oweho_1957"/>
<name>G8R2E6_OWEHD</name>
<accession>G8R2E6</accession>
<gene>
    <name evidence="1" type="ordered locus">Oweho_1957</name>
</gene>
<organism evidence="1 2">
    <name type="scientific">Owenweeksia hongkongensis (strain DSM 17368 / CIP 108786 / JCM 12287 / NRRL B-23963 / UST20020801)</name>
    <dbReference type="NCBI Taxonomy" id="926562"/>
    <lineage>
        <taxon>Bacteria</taxon>
        <taxon>Pseudomonadati</taxon>
        <taxon>Bacteroidota</taxon>
        <taxon>Flavobacteriia</taxon>
        <taxon>Flavobacteriales</taxon>
        <taxon>Owenweeksiaceae</taxon>
        <taxon>Owenweeksia</taxon>
    </lineage>
</organism>